<dbReference type="GO" id="GO:0016020">
    <property type="term" value="C:membrane"/>
    <property type="evidence" value="ECO:0007669"/>
    <property type="project" value="InterPro"/>
</dbReference>
<dbReference type="RefSeq" id="WP_025728275.1">
    <property type="nucleotide sequence ID" value="NZ_JAAIWK010000015.1"/>
</dbReference>
<keyword evidence="9" id="KW-1185">Reference proteome</keyword>
<evidence type="ECO:0000256" key="1">
    <source>
        <dbReference type="ARBA" id="ARBA00004127"/>
    </source>
</evidence>
<dbReference type="InterPro" id="IPR005744">
    <property type="entry name" value="Hy-lIII"/>
</dbReference>
<feature type="transmembrane region" description="Helical" evidence="7">
    <location>
        <begin position="12"/>
        <end position="37"/>
    </location>
</feature>
<dbReference type="NCBIfam" id="TIGR01065">
    <property type="entry name" value="hlyIII"/>
    <property type="match status" value="1"/>
</dbReference>
<dbReference type="Pfam" id="PF03006">
    <property type="entry name" value="HlyIII"/>
    <property type="match status" value="1"/>
</dbReference>
<dbReference type="Proteomes" id="UP000476934">
    <property type="component" value="Unassembled WGS sequence"/>
</dbReference>
<feature type="binding site" evidence="6">
    <location>
        <position position="193"/>
    </location>
    <ligand>
        <name>Zn(2+)</name>
        <dbReference type="ChEBI" id="CHEBI:29105"/>
    </ligand>
</feature>
<comment type="caution">
    <text evidence="8">The sequence shown here is derived from an EMBL/GenBank/DDBJ whole genome shotgun (WGS) entry which is preliminary data.</text>
</comment>
<gene>
    <name evidence="8" type="ORF">G4D61_10400</name>
</gene>
<sequence>MNISYSGNWKEELANAITHGIGFLLSIPATFFLYLFASQKQNPLYMVSFLIFGISMLLLYLFSTLLHSFYWSKMKKFFIILDHSAIYLLIAGTYTPLVLITLHGTLGWTIFSIIWGLAIIGIATKCFLVQRFKLLSTIYYLLMGWLAIIAFEPLYSNLTQAGFGLLLAGGICYTIGSIFYILRKIPYSHAIWHLFVIGGSACMYFCIILFV</sequence>
<feature type="transmembrane region" description="Helical" evidence="7">
    <location>
        <begin position="78"/>
        <end position="100"/>
    </location>
</feature>
<evidence type="ECO:0000256" key="4">
    <source>
        <dbReference type="ARBA" id="ARBA00022989"/>
    </source>
</evidence>
<organism evidence="8 9">
    <name type="scientific">Heyndrickxia ginsengihumi</name>
    <dbReference type="NCBI Taxonomy" id="363870"/>
    <lineage>
        <taxon>Bacteria</taxon>
        <taxon>Bacillati</taxon>
        <taxon>Bacillota</taxon>
        <taxon>Bacilli</taxon>
        <taxon>Bacillales</taxon>
        <taxon>Bacillaceae</taxon>
        <taxon>Heyndrickxia</taxon>
    </lineage>
</organism>
<keyword evidence="4 7" id="KW-1133">Transmembrane helix</keyword>
<dbReference type="EMBL" id="JAAIWK010000015">
    <property type="protein sequence ID" value="NEY20366.1"/>
    <property type="molecule type" value="Genomic_DNA"/>
</dbReference>
<feature type="binding site" evidence="6">
    <location>
        <position position="67"/>
    </location>
    <ligand>
        <name>Zn(2+)</name>
        <dbReference type="ChEBI" id="CHEBI:29105"/>
    </ligand>
</feature>
<keyword evidence="6" id="KW-0479">Metal-binding</keyword>
<dbReference type="PANTHER" id="PTHR20855">
    <property type="entry name" value="ADIPOR/PROGESTIN RECEPTOR-RELATED"/>
    <property type="match status" value="1"/>
</dbReference>
<keyword evidence="3 7" id="KW-0812">Transmembrane</keyword>
<evidence type="ECO:0000256" key="7">
    <source>
        <dbReference type="SAM" id="Phobius"/>
    </source>
</evidence>
<reference evidence="8 9" key="1">
    <citation type="submission" date="2020-03" db="EMBL/GenBank/DDBJ databases">
        <title>Bacillus aquiflavi sp. nov., isolated from yellow water of strong flavor Chinese baijiu in Yibin region of China.</title>
        <authorList>
            <person name="Xie J."/>
        </authorList>
    </citation>
    <scope>NUCLEOTIDE SEQUENCE [LARGE SCALE GENOMIC DNA]</scope>
    <source>
        <strain evidence="8 9">Gsoil 114</strain>
    </source>
</reference>
<dbReference type="InterPro" id="IPR004254">
    <property type="entry name" value="AdipoR/HlyIII-related"/>
</dbReference>
<dbReference type="PANTHER" id="PTHR20855:SF129">
    <property type="entry name" value="HEMOLYSIN-3 HOMOLOG"/>
    <property type="match status" value="1"/>
</dbReference>
<accession>A0A6M0P6M7</accession>
<comment type="similarity">
    <text evidence="2">Belongs to the UPF0073 (Hly-III) family.</text>
</comment>
<evidence type="ECO:0000256" key="6">
    <source>
        <dbReference type="PIRSR" id="PIRSR604254-1"/>
    </source>
</evidence>
<keyword evidence="5 7" id="KW-0472">Membrane</keyword>
<dbReference type="GO" id="GO:0046872">
    <property type="term" value="F:metal ion binding"/>
    <property type="evidence" value="ECO:0007669"/>
    <property type="project" value="UniProtKB-KW"/>
</dbReference>
<feature type="transmembrane region" description="Helical" evidence="7">
    <location>
        <begin position="43"/>
        <end position="66"/>
    </location>
</feature>
<feature type="transmembrane region" description="Helical" evidence="7">
    <location>
        <begin position="161"/>
        <end position="182"/>
    </location>
</feature>
<proteinExistence type="inferred from homology"/>
<evidence type="ECO:0000313" key="8">
    <source>
        <dbReference type="EMBL" id="NEY20366.1"/>
    </source>
</evidence>
<feature type="transmembrane region" description="Helical" evidence="7">
    <location>
        <begin position="106"/>
        <end position="128"/>
    </location>
</feature>
<evidence type="ECO:0000313" key="9">
    <source>
        <dbReference type="Proteomes" id="UP000476934"/>
    </source>
</evidence>
<feature type="transmembrane region" description="Helical" evidence="7">
    <location>
        <begin position="137"/>
        <end position="155"/>
    </location>
</feature>
<keyword evidence="6" id="KW-0862">Zinc</keyword>
<dbReference type="AlphaFoldDB" id="A0A6M0P6M7"/>
<evidence type="ECO:0000256" key="2">
    <source>
        <dbReference type="ARBA" id="ARBA00008488"/>
    </source>
</evidence>
<evidence type="ECO:0000256" key="3">
    <source>
        <dbReference type="ARBA" id="ARBA00022692"/>
    </source>
</evidence>
<comment type="subcellular location">
    <subcellularLocation>
        <location evidence="1">Endomembrane system</location>
        <topology evidence="1">Multi-pass membrane protein</topology>
    </subcellularLocation>
</comment>
<name>A0A6M0P6M7_9BACI</name>
<protein>
    <submittedName>
        <fullName evidence="8">Hemolysin III family protein</fullName>
    </submittedName>
</protein>
<evidence type="ECO:0000256" key="5">
    <source>
        <dbReference type="ARBA" id="ARBA00023136"/>
    </source>
</evidence>
<feature type="binding site" evidence="6">
    <location>
        <position position="189"/>
    </location>
    <ligand>
        <name>Zn(2+)</name>
        <dbReference type="ChEBI" id="CHEBI:29105"/>
    </ligand>
</feature>
<dbReference type="GO" id="GO:0140911">
    <property type="term" value="F:pore-forming activity"/>
    <property type="evidence" value="ECO:0007669"/>
    <property type="project" value="InterPro"/>
</dbReference>
<feature type="transmembrane region" description="Helical" evidence="7">
    <location>
        <begin position="191"/>
        <end position="210"/>
    </location>
</feature>
<dbReference type="GO" id="GO:0012505">
    <property type="term" value="C:endomembrane system"/>
    <property type="evidence" value="ECO:0007669"/>
    <property type="project" value="UniProtKB-SubCell"/>
</dbReference>